<sequence>MDRRARSPSEHVRLLACRQICGRTQFRAAPTPPIAQVLIARRSGQTGAADYAAPTRAPGLSSLVGRSFGSRPRRETRPPPTSVVDGLTEFAPAIRRRHQRQRRLAKLPGRAGRQRRIGRSLRSEQVTARFPVVVVIGRNRSRDGGRAGHKTTARVDGEKINLARVSQRRPGSTQSRCGGTSQVPSTPTATRDATTGRTREPHSKLFALRLEMSALLDGGCIMTGRCRLTRPLSDRREAKERPTMPIVIAGVEADCATRGSLRTPTATRLLFEL</sequence>
<feature type="region of interest" description="Disordered" evidence="1">
    <location>
        <begin position="164"/>
        <end position="200"/>
    </location>
</feature>
<name>A0A914X490_9BILA</name>
<feature type="compositionally biased region" description="Polar residues" evidence="1">
    <location>
        <begin position="169"/>
        <end position="185"/>
    </location>
</feature>
<protein>
    <submittedName>
        <fullName evidence="3">Uncharacterized protein</fullName>
    </submittedName>
</protein>
<evidence type="ECO:0000313" key="2">
    <source>
        <dbReference type="Proteomes" id="UP000887566"/>
    </source>
</evidence>
<dbReference type="AlphaFoldDB" id="A0A914X490"/>
<dbReference type="WBParaSite" id="PSAMB.scaffold6356size9646.g28365.t1">
    <property type="protein sequence ID" value="PSAMB.scaffold6356size9646.g28365.t1"/>
    <property type="gene ID" value="PSAMB.scaffold6356size9646.g28365"/>
</dbReference>
<evidence type="ECO:0000313" key="3">
    <source>
        <dbReference type="WBParaSite" id="PSAMB.scaffold6356size9646.g28365.t1"/>
    </source>
</evidence>
<reference evidence="3" key="1">
    <citation type="submission" date="2022-11" db="UniProtKB">
        <authorList>
            <consortium name="WormBaseParasite"/>
        </authorList>
    </citation>
    <scope>IDENTIFICATION</scope>
</reference>
<proteinExistence type="predicted"/>
<feature type="compositionally biased region" description="Low complexity" evidence="1">
    <location>
        <begin position="186"/>
        <end position="196"/>
    </location>
</feature>
<keyword evidence="2" id="KW-1185">Reference proteome</keyword>
<dbReference type="Proteomes" id="UP000887566">
    <property type="component" value="Unplaced"/>
</dbReference>
<accession>A0A914X490</accession>
<evidence type="ECO:0000256" key="1">
    <source>
        <dbReference type="SAM" id="MobiDB-lite"/>
    </source>
</evidence>
<feature type="region of interest" description="Disordered" evidence="1">
    <location>
        <begin position="97"/>
        <end position="116"/>
    </location>
</feature>
<feature type="region of interest" description="Disordered" evidence="1">
    <location>
        <begin position="62"/>
        <end position="85"/>
    </location>
</feature>
<organism evidence="2 3">
    <name type="scientific">Plectus sambesii</name>
    <dbReference type="NCBI Taxonomy" id="2011161"/>
    <lineage>
        <taxon>Eukaryota</taxon>
        <taxon>Metazoa</taxon>
        <taxon>Ecdysozoa</taxon>
        <taxon>Nematoda</taxon>
        <taxon>Chromadorea</taxon>
        <taxon>Plectida</taxon>
        <taxon>Plectina</taxon>
        <taxon>Plectoidea</taxon>
        <taxon>Plectidae</taxon>
        <taxon>Plectus</taxon>
    </lineage>
</organism>